<evidence type="ECO:0000313" key="2">
    <source>
        <dbReference type="EMBL" id="MDN3706415.1"/>
    </source>
</evidence>
<evidence type="ECO:0000259" key="1">
    <source>
        <dbReference type="Pfam" id="PF00535"/>
    </source>
</evidence>
<dbReference type="CDD" id="cd00761">
    <property type="entry name" value="Glyco_tranf_GTA_type"/>
    <property type="match status" value="1"/>
</dbReference>
<proteinExistence type="predicted"/>
<dbReference type="PANTHER" id="PTHR43685:SF2">
    <property type="entry name" value="GLYCOSYLTRANSFERASE 2-LIKE DOMAIN-CONTAINING PROTEIN"/>
    <property type="match status" value="1"/>
</dbReference>
<dbReference type="Proteomes" id="UP001242368">
    <property type="component" value="Unassembled WGS sequence"/>
</dbReference>
<reference evidence="3" key="1">
    <citation type="journal article" date="2019" name="Int. J. Syst. Evol. Microbiol.">
        <title>The Global Catalogue of Microorganisms (GCM) 10K type strain sequencing project: providing services to taxonomists for standard genome sequencing and annotation.</title>
        <authorList>
            <consortium name="The Broad Institute Genomics Platform"/>
            <consortium name="The Broad Institute Genome Sequencing Center for Infectious Disease"/>
            <person name="Wu L."/>
            <person name="Ma J."/>
        </authorList>
    </citation>
    <scope>NUCLEOTIDE SEQUENCE [LARGE SCALE GENOMIC DNA]</scope>
    <source>
        <strain evidence="3">CECT 7184</strain>
    </source>
</reference>
<evidence type="ECO:0000313" key="3">
    <source>
        <dbReference type="Proteomes" id="UP001242368"/>
    </source>
</evidence>
<keyword evidence="2" id="KW-0328">Glycosyltransferase</keyword>
<dbReference type="RefSeq" id="WP_290362488.1">
    <property type="nucleotide sequence ID" value="NZ_JAUFQU010000001.1"/>
</dbReference>
<keyword evidence="2" id="KW-0808">Transferase</keyword>
<dbReference type="SUPFAM" id="SSF53448">
    <property type="entry name" value="Nucleotide-diphospho-sugar transferases"/>
    <property type="match status" value="1"/>
</dbReference>
<dbReference type="GO" id="GO:0016757">
    <property type="term" value="F:glycosyltransferase activity"/>
    <property type="evidence" value="ECO:0007669"/>
    <property type="project" value="UniProtKB-KW"/>
</dbReference>
<dbReference type="PANTHER" id="PTHR43685">
    <property type="entry name" value="GLYCOSYLTRANSFERASE"/>
    <property type="match status" value="1"/>
</dbReference>
<sequence>MISILIPTYNYNVYALVSEIHEQCTKEGVVFEIIVYDDASDTFQDENNAINTLDYCSYKILNKNIGRSAIRNLLAENASFPWLLFLDADVFPDKKDFIKNYLTELSKNKAEVIYGGIIYQKNKPEAKKLLRWIYGNEREALSLKDREKNIYLSFLTLNFLIQKQVFKRVHFNEEIPNLRYEDMLFSYDLMVNKITVMHIDNVVIHYGIENSELFLKKTEESLIGLSFLLNHDYIPVNYALITRVYASLKKKRLLCIPNFFYTLFENRFRKNLKGKHPKLWVYDLYRLGYFISLNKASQ</sequence>
<name>A0ABT8CQ23_9FLAO</name>
<dbReference type="InterPro" id="IPR050834">
    <property type="entry name" value="Glycosyltransf_2"/>
</dbReference>
<gene>
    <name evidence="2" type="ORF">QW060_04655</name>
</gene>
<keyword evidence="3" id="KW-1185">Reference proteome</keyword>
<accession>A0ABT8CQ23</accession>
<dbReference type="EC" id="2.4.-.-" evidence="2"/>
<feature type="domain" description="Glycosyltransferase 2-like" evidence="1">
    <location>
        <begin position="3"/>
        <end position="145"/>
    </location>
</feature>
<dbReference type="EMBL" id="JAUFQU010000001">
    <property type="protein sequence ID" value="MDN3706415.1"/>
    <property type="molecule type" value="Genomic_DNA"/>
</dbReference>
<comment type="caution">
    <text evidence="2">The sequence shown here is derived from an EMBL/GenBank/DDBJ whole genome shotgun (WGS) entry which is preliminary data.</text>
</comment>
<protein>
    <submittedName>
        <fullName evidence="2">Glycosyltransferase family 2 protein</fullName>
        <ecNumber evidence="2">2.4.-.-</ecNumber>
    </submittedName>
</protein>
<dbReference type="Pfam" id="PF00535">
    <property type="entry name" value="Glycos_transf_2"/>
    <property type="match status" value="1"/>
</dbReference>
<dbReference type="InterPro" id="IPR029044">
    <property type="entry name" value="Nucleotide-diphossugar_trans"/>
</dbReference>
<dbReference type="Gene3D" id="3.90.550.10">
    <property type="entry name" value="Spore Coat Polysaccharide Biosynthesis Protein SpsA, Chain A"/>
    <property type="match status" value="1"/>
</dbReference>
<dbReference type="InterPro" id="IPR001173">
    <property type="entry name" value="Glyco_trans_2-like"/>
</dbReference>
<organism evidence="2 3">
    <name type="scientific">Paenimyroides ceti</name>
    <dbReference type="NCBI Taxonomy" id="395087"/>
    <lineage>
        <taxon>Bacteria</taxon>
        <taxon>Pseudomonadati</taxon>
        <taxon>Bacteroidota</taxon>
        <taxon>Flavobacteriia</taxon>
        <taxon>Flavobacteriales</taxon>
        <taxon>Flavobacteriaceae</taxon>
        <taxon>Paenimyroides</taxon>
    </lineage>
</organism>